<accession>A0A560H8U3</accession>
<evidence type="ECO:0000313" key="5">
    <source>
        <dbReference type="EMBL" id="TWB42726.1"/>
    </source>
</evidence>
<dbReference type="PANTHER" id="PTHR30146">
    <property type="entry name" value="LACI-RELATED TRANSCRIPTIONAL REPRESSOR"/>
    <property type="match status" value="1"/>
</dbReference>
<keyword evidence="3" id="KW-0804">Transcription</keyword>
<keyword evidence="1" id="KW-0805">Transcription regulation</keyword>
<dbReference type="OrthoDB" id="128688at2"/>
<dbReference type="Pfam" id="PF00356">
    <property type="entry name" value="LacI"/>
    <property type="match status" value="1"/>
</dbReference>
<comment type="caution">
    <text evidence="5">The sequence shown here is derived from an EMBL/GenBank/DDBJ whole genome shotgun (WGS) entry which is preliminary data.</text>
</comment>
<evidence type="ECO:0000256" key="2">
    <source>
        <dbReference type="ARBA" id="ARBA00023125"/>
    </source>
</evidence>
<dbReference type="Proteomes" id="UP000315751">
    <property type="component" value="Unassembled WGS sequence"/>
</dbReference>
<dbReference type="GO" id="GO:0003700">
    <property type="term" value="F:DNA-binding transcription factor activity"/>
    <property type="evidence" value="ECO:0007669"/>
    <property type="project" value="TreeGrafter"/>
</dbReference>
<dbReference type="SUPFAM" id="SSF47413">
    <property type="entry name" value="lambda repressor-like DNA-binding domains"/>
    <property type="match status" value="1"/>
</dbReference>
<dbReference type="Pfam" id="PF13377">
    <property type="entry name" value="Peripla_BP_3"/>
    <property type="match status" value="1"/>
</dbReference>
<dbReference type="RefSeq" id="WP_145732574.1">
    <property type="nucleotide sequence ID" value="NZ_VITR01000006.1"/>
</dbReference>
<dbReference type="GO" id="GO:0000976">
    <property type="term" value="F:transcription cis-regulatory region binding"/>
    <property type="evidence" value="ECO:0007669"/>
    <property type="project" value="TreeGrafter"/>
</dbReference>
<dbReference type="CDD" id="cd01545">
    <property type="entry name" value="PBP1_SalR"/>
    <property type="match status" value="1"/>
</dbReference>
<evidence type="ECO:0000256" key="3">
    <source>
        <dbReference type="ARBA" id="ARBA00023163"/>
    </source>
</evidence>
<reference evidence="5 6" key="1">
    <citation type="submission" date="2019-06" db="EMBL/GenBank/DDBJ databases">
        <title>Genomic Encyclopedia of Type Strains, Phase IV (KMG-V): Genome sequencing to study the core and pangenomes of soil and plant-associated prokaryotes.</title>
        <authorList>
            <person name="Whitman W."/>
        </authorList>
    </citation>
    <scope>NUCLEOTIDE SEQUENCE [LARGE SCALE GENOMIC DNA]</scope>
    <source>
        <strain evidence="5 6">BR 11622</strain>
    </source>
</reference>
<dbReference type="InterPro" id="IPR028082">
    <property type="entry name" value="Peripla_BP_I"/>
</dbReference>
<dbReference type="InterPro" id="IPR010982">
    <property type="entry name" value="Lambda_DNA-bd_dom_sf"/>
</dbReference>
<dbReference type="SMART" id="SM00354">
    <property type="entry name" value="HTH_LACI"/>
    <property type="match status" value="1"/>
</dbReference>
<feature type="domain" description="HTH lacI-type" evidence="4">
    <location>
        <begin position="8"/>
        <end position="62"/>
    </location>
</feature>
<dbReference type="EMBL" id="VITR01000006">
    <property type="protein sequence ID" value="TWB42726.1"/>
    <property type="molecule type" value="Genomic_DNA"/>
</dbReference>
<gene>
    <name evidence="5" type="ORF">FBZ90_106328</name>
</gene>
<evidence type="ECO:0000259" key="4">
    <source>
        <dbReference type="PROSITE" id="PS50932"/>
    </source>
</evidence>
<dbReference type="Gene3D" id="1.10.260.40">
    <property type="entry name" value="lambda repressor-like DNA-binding domains"/>
    <property type="match status" value="1"/>
</dbReference>
<sequence length="349" mass="38308">MAGPDRKPTIIDVARLAGASIKTVSRVINKERYVSPDMQERIEKAVAELGYQPNMMARSLASERSNLIGHLYGDAGGPYTLEIQVGLLNRCRDHGYHLMIEEIDYRSANVEQRASAIVNQMRLDGVVLTAPVTDNPVVLRILEDAGVPYVRVTPQQESETSPSVRIDERQAAYTLTQHLLALGHRRIGFIKGKANHTATILRYTGYCQALTDAGVAVDPVLVEQGEFTYASAVPCARRLLDQHNRPTAIFASNDEMAAAVVAEAHNRSFSLPAQLSVVGFDDTPLAEMMWPPLTTVRQPVREMAEAAADILIGLLSQRGKVDWPKPVPHQVLAHTILLRQSTARPPAKG</sequence>
<dbReference type="Gene3D" id="3.40.50.2300">
    <property type="match status" value="2"/>
</dbReference>
<keyword evidence="2" id="KW-0238">DNA-binding</keyword>
<protein>
    <submittedName>
        <fullName evidence="5">LacI family transcriptional regulator</fullName>
    </submittedName>
</protein>
<proteinExistence type="predicted"/>
<dbReference type="InterPro" id="IPR046335">
    <property type="entry name" value="LacI/GalR-like_sensor"/>
</dbReference>
<dbReference type="CDD" id="cd01392">
    <property type="entry name" value="HTH_LacI"/>
    <property type="match status" value="1"/>
</dbReference>
<dbReference type="InterPro" id="IPR000843">
    <property type="entry name" value="HTH_LacI"/>
</dbReference>
<name>A0A560H8U3_9PROT</name>
<dbReference type="SUPFAM" id="SSF53822">
    <property type="entry name" value="Periplasmic binding protein-like I"/>
    <property type="match status" value="1"/>
</dbReference>
<evidence type="ECO:0000313" key="6">
    <source>
        <dbReference type="Proteomes" id="UP000315751"/>
    </source>
</evidence>
<organism evidence="5 6">
    <name type="scientific">Nitrospirillum amazonense</name>
    <dbReference type="NCBI Taxonomy" id="28077"/>
    <lineage>
        <taxon>Bacteria</taxon>
        <taxon>Pseudomonadati</taxon>
        <taxon>Pseudomonadota</taxon>
        <taxon>Alphaproteobacteria</taxon>
        <taxon>Rhodospirillales</taxon>
        <taxon>Azospirillaceae</taxon>
        <taxon>Nitrospirillum</taxon>
    </lineage>
</organism>
<keyword evidence="6" id="KW-1185">Reference proteome</keyword>
<dbReference type="PROSITE" id="PS50932">
    <property type="entry name" value="HTH_LACI_2"/>
    <property type="match status" value="1"/>
</dbReference>
<dbReference type="AlphaFoldDB" id="A0A560H8U3"/>
<dbReference type="PANTHER" id="PTHR30146:SF153">
    <property type="entry name" value="LACTOSE OPERON REPRESSOR"/>
    <property type="match status" value="1"/>
</dbReference>
<evidence type="ECO:0000256" key="1">
    <source>
        <dbReference type="ARBA" id="ARBA00023015"/>
    </source>
</evidence>